<dbReference type="Gene3D" id="3.40.50.1100">
    <property type="match status" value="2"/>
</dbReference>
<evidence type="ECO:0000256" key="6">
    <source>
        <dbReference type="ARBA" id="ARBA00022989"/>
    </source>
</evidence>
<dbReference type="SUPFAM" id="SSF51735">
    <property type="entry name" value="NAD(P)-binding Rossmann-fold domains"/>
    <property type="match status" value="1"/>
</dbReference>
<dbReference type="Gene3D" id="3.40.630.10">
    <property type="entry name" value="Zn peptidases"/>
    <property type="match status" value="1"/>
</dbReference>
<dbReference type="GO" id="GO:0055085">
    <property type="term" value="P:transmembrane transport"/>
    <property type="evidence" value="ECO:0007669"/>
    <property type="project" value="InterPro"/>
</dbReference>
<keyword evidence="5 8" id="KW-0812">Transmembrane</keyword>
<dbReference type="Pfam" id="PF00528">
    <property type="entry name" value="BPD_transp_1"/>
    <property type="match status" value="2"/>
</dbReference>
<dbReference type="HOGENOM" id="CLU_234239_0_0_1"/>
<dbReference type="Gene3D" id="3.30.70.360">
    <property type="match status" value="1"/>
</dbReference>
<evidence type="ECO:0000256" key="7">
    <source>
        <dbReference type="ARBA" id="ARBA00023136"/>
    </source>
</evidence>
<dbReference type="InterPro" id="IPR000914">
    <property type="entry name" value="SBP_5_dom"/>
</dbReference>
<evidence type="ECO:0000256" key="5">
    <source>
        <dbReference type="ARBA" id="ARBA00022692"/>
    </source>
</evidence>
<dbReference type="PROSITE" id="PS50928">
    <property type="entry name" value="ABC_TM1"/>
    <property type="match status" value="2"/>
</dbReference>
<feature type="transmembrane region" description="Helical" evidence="8">
    <location>
        <begin position="783"/>
        <end position="803"/>
    </location>
</feature>
<dbReference type="SUPFAM" id="SSF53686">
    <property type="entry name" value="Tryptophan synthase beta subunit-like PLP-dependent enzymes"/>
    <property type="match status" value="1"/>
</dbReference>
<dbReference type="GO" id="GO:0016787">
    <property type="term" value="F:hydrolase activity"/>
    <property type="evidence" value="ECO:0007669"/>
    <property type="project" value="InterPro"/>
</dbReference>
<dbReference type="Gene3D" id="3.30.1780.10">
    <property type="entry name" value="ornithine cyclodeaminase, domain 1"/>
    <property type="match status" value="1"/>
</dbReference>
<comment type="similarity">
    <text evidence="2">Belongs to the peptidase M20A family.</text>
</comment>
<feature type="transmembrane region" description="Helical" evidence="8">
    <location>
        <begin position="747"/>
        <end position="771"/>
    </location>
</feature>
<dbReference type="PANTHER" id="PTHR43163:SF6">
    <property type="entry name" value="DIPEPTIDE TRANSPORT SYSTEM PERMEASE PROTEIN DPPB-RELATED"/>
    <property type="match status" value="1"/>
</dbReference>
<reference evidence="10 11" key="1">
    <citation type="submission" date="2012-10" db="EMBL/GenBank/DDBJ databases">
        <title>Genome sequencing and analysis of entomopathogenic fungi Beauveria bassiana D1-5.</title>
        <authorList>
            <person name="Li Q."/>
            <person name="Wang L."/>
            <person name="Zhang Z."/>
            <person name="Wang Q."/>
            <person name="Ren J."/>
            <person name="Wang M."/>
            <person name="Xu W."/>
            <person name="Wang J."/>
            <person name="Lu Y."/>
            <person name="Du Q."/>
            <person name="Sun Z."/>
        </authorList>
    </citation>
    <scope>NUCLEOTIDE SEQUENCE [LARGE SCALE GENOMIC DNA]</scope>
    <source>
        <strain evidence="10 11">D1-5</strain>
    </source>
</reference>
<dbReference type="Pfam" id="PF02423">
    <property type="entry name" value="OCD_Mu_crystall"/>
    <property type="match status" value="1"/>
</dbReference>
<dbReference type="STRING" id="1245745.A0A0A2VIH3"/>
<dbReference type="CDD" id="cd08498">
    <property type="entry name" value="PBP2_NikA_DppA_OppA_like_2"/>
    <property type="match status" value="1"/>
</dbReference>
<evidence type="ECO:0000256" key="1">
    <source>
        <dbReference type="ARBA" id="ARBA00004651"/>
    </source>
</evidence>
<dbReference type="SUPFAM" id="SSF53850">
    <property type="entry name" value="Periplasmic binding protein-like II"/>
    <property type="match status" value="1"/>
</dbReference>
<dbReference type="InterPro" id="IPR003462">
    <property type="entry name" value="ODC_Mu_crystall"/>
</dbReference>
<dbReference type="InterPro" id="IPR002933">
    <property type="entry name" value="Peptidase_M20"/>
</dbReference>
<feature type="domain" description="ABC transmembrane type-1" evidence="9">
    <location>
        <begin position="743"/>
        <end position="944"/>
    </location>
</feature>
<dbReference type="InterPro" id="IPR023401">
    <property type="entry name" value="ODC_N"/>
</dbReference>
<dbReference type="Gene3D" id="3.10.105.10">
    <property type="entry name" value="Dipeptide-binding Protein, Domain 3"/>
    <property type="match status" value="1"/>
</dbReference>
<name>A0A0A2VIH3_BEABA</name>
<dbReference type="SUPFAM" id="SSF161098">
    <property type="entry name" value="MetI-like"/>
    <property type="match status" value="2"/>
</dbReference>
<evidence type="ECO:0000259" key="9">
    <source>
        <dbReference type="PROSITE" id="PS50928"/>
    </source>
</evidence>
<dbReference type="InterPro" id="IPR035906">
    <property type="entry name" value="MetI-like_sf"/>
</dbReference>
<evidence type="ECO:0000256" key="3">
    <source>
        <dbReference type="ARBA" id="ARBA00022448"/>
    </source>
</evidence>
<feature type="transmembrane region" description="Helical" evidence="8">
    <location>
        <begin position="919"/>
        <end position="940"/>
    </location>
</feature>
<sequence>MDPGFLKEAATLVDNIFDTLVLRDKNMQLQPGLATSWKALDDTTWQFDLRPGVTFTNGEPVNAAAVKFSIDRILDPANHAPTISYIRTIKSVEVTGDYQVRIHTDGPDPLLPTRMSRYPTYIVPPAYVSKVGAAEFARKPIGSGAYTLKEFIPDERVVMQANPHYWRGKPTIDQVTWRPIPEATARITALLTGEVQLVDSVPADLVATLKNKPGIHLEQVKGGGLTIYLGLKNGEKPLSDARVRQALSLALNRQAYTTQLLHGFGTPTGTMAGAKDFGYLNVPAPEQDVAKAKALLKEAGYPDGFTLKFQAPRRYIASAEVAQAIVQDLAAIGVKAQLEVPEWSVYTQQVASGKQAEMYMLAWGSTQTLDADAALYPILHSGEPYSTVSNPELDKLLNASRSTVDAKKREVILQDIQKVVAKEQPLIPLYREDSLYANSDNLTFTGRADALILLALVAPWLPLPDPLTNNLADTFLPPGSETASGMHWLGTDQLGRDLLSRILAGTRLSLMVVLLAAAIAAVIGTLLGMLAGYIGGWLDAVIMRLMDIQLAVPFILLILLVMALFGTSLENIILIMGVTSWAIYARVARAKTLELRELEYIEAVRAMGFSTPRILLRHILPNLATPLVVLLTLDIPRLIVLEASIGFLGMGIQPPTPTLGNLIGEGRSYMLLAECLHLTGDPAAVMMPPGSSQQEIDNFRHAMGFDRPLLWQYGHYLHGLLHGDLGLSLRYEQPVTELIAQRVPATLLLAVSALAWSTVVGLLLGLVSAVWRNSIWDLLSRLFAFSGQAVPVFWLGLLMIIWFSLHLRWLPSSGYGTFSHLIMPAISLGAYYMSAIARLVRASLIDVLAQDYIRTAQAKGLSSWRILIRHGLRNALIPVVTVQGMYFASLLGGALVTEIIFAWPGIGRLAVQAIQNRDFPLVQAIVLLAALVFVVVNLVIDLLVAGNIDQQRYLAQWLEHWLIEETDAEVLYPVSQQLQDSAPPLVHVRIDIGSPRTLVLYNMYDVMPAEEDGWEVDPFTGGLRHWSDKGDVFISRGAENNKGPLAGMLMVVRDLYHSGRLHTNIEILLEGEEEIGSGNLRRYLARRPCPVSPAEAVLFPSLCEYGGGAPRIYLGFTGRSGGRLVVKGGSWGGPKAAIHASNAAWIDNPVWRLVQALSTLAPPHANGVLETGELDEEASSILDNLALEFNLADELTFRRSEKYAISGDSFSNLAYLLGSAVLSVSEIASLPRGAQGVIPPEAFADLVLRTPPVVDGERLMRRIKEQLASPALAGAVLEPGDSYPGYRFSIDDAGVLELMASYHQQQAKPQIWPWAPGCAPAYAFAPVAPAFLIGGLGYGGNAHGVNEFVTLRGLQRFFPTPLEALPRLSETLGLRVKIKRDDYSGFGGGGNKVRKLEYLMAEACREGVKVVITTGGHQSNHARMVAAAARKFGMKPVLVLRGDEPQTYQGNLLLDKLFGAELQFLDPEGYFTQIEGAMQAHADAAAARGEKPMIIPLGGATALGALGYVRAVEEMDAQLRAAGEPAPDVIIAPTGSGGTLAGLYVGARRYWPKTQIIGVSVSAKADWFQTRISAMADDCARLLDWDQSWEPQDILIEDGFVGSAYGVPSEGGIEAIYQVAQQEGVLLDPVYTGKAMHGLITLAKAGRIAADSSILNRQQVACLGGNDPVQALQDIEDTVRLLRRGEAVMPAETHVNLDTPLGKVYALPARVGGRFNATGVKWTAHRPRANDGYPQAMATTLLNRADNGLPIGLVESGSLTATRTAAVSALALKLAAPRRPARILLLGAGVQARAHLEMLAAHFPDLEMVYCWNKTPEPVADMLSHADELPWPVTQFETLSDALRQHWDALITCTSASEPFLRPGIWRAGTMVLQIGYHEVAFETIAAADKVVVDSWGDFKLTSAKSLFQMYRAGLFDEQNVAADVTNLLVDGWRPAETDKVYFSSFGLNVFDIALAARVLRAAAEQGKGSNLPFGWEAADAD</sequence>
<dbReference type="InterPro" id="IPR000515">
    <property type="entry name" value="MetI-like"/>
</dbReference>
<keyword evidence="4" id="KW-1003">Cell membrane</keyword>
<keyword evidence="7 8" id="KW-0472">Membrane</keyword>
<feature type="transmembrane region" description="Helical" evidence="8">
    <location>
        <begin position="571"/>
        <end position="588"/>
    </location>
</feature>
<evidence type="ECO:0000256" key="2">
    <source>
        <dbReference type="ARBA" id="ARBA00006247"/>
    </source>
</evidence>
<evidence type="ECO:0000313" key="11">
    <source>
        <dbReference type="Proteomes" id="UP000030106"/>
    </source>
</evidence>
<evidence type="ECO:0000313" key="10">
    <source>
        <dbReference type="EMBL" id="KGQ06112.1"/>
    </source>
</evidence>
<accession>A0A0A2VIH3</accession>
<dbReference type="Pfam" id="PF00496">
    <property type="entry name" value="SBP_bac_5"/>
    <property type="match status" value="1"/>
</dbReference>
<dbReference type="InterPro" id="IPR036052">
    <property type="entry name" value="TrpB-like_PALP_sf"/>
</dbReference>
<dbReference type="Gene3D" id="1.10.3720.10">
    <property type="entry name" value="MetI-like"/>
    <property type="match status" value="2"/>
</dbReference>
<dbReference type="EMBL" id="ANFO01000870">
    <property type="protein sequence ID" value="KGQ06112.1"/>
    <property type="molecule type" value="Genomic_DNA"/>
</dbReference>
<evidence type="ECO:0000256" key="8">
    <source>
        <dbReference type="SAM" id="Phobius"/>
    </source>
</evidence>
<gene>
    <name evidence="10" type="ORF">BBAD15_g8570</name>
</gene>
<organism evidence="10 11">
    <name type="scientific">Beauveria bassiana D1-5</name>
    <dbReference type="NCBI Taxonomy" id="1245745"/>
    <lineage>
        <taxon>Eukaryota</taxon>
        <taxon>Fungi</taxon>
        <taxon>Dikarya</taxon>
        <taxon>Ascomycota</taxon>
        <taxon>Pezizomycotina</taxon>
        <taxon>Sordariomycetes</taxon>
        <taxon>Hypocreomycetidae</taxon>
        <taxon>Hypocreales</taxon>
        <taxon>Cordycipitaceae</taxon>
        <taxon>Beauveria</taxon>
    </lineage>
</organism>
<feature type="transmembrane region" description="Helical" evidence="8">
    <location>
        <begin position="815"/>
        <end position="834"/>
    </location>
</feature>
<dbReference type="Gene3D" id="3.40.190.10">
    <property type="entry name" value="Periplasmic binding protein-like II"/>
    <property type="match status" value="1"/>
</dbReference>
<dbReference type="Proteomes" id="UP000030106">
    <property type="component" value="Unassembled WGS sequence"/>
</dbReference>
<evidence type="ECO:0000256" key="4">
    <source>
        <dbReference type="ARBA" id="ARBA00022475"/>
    </source>
</evidence>
<dbReference type="PANTHER" id="PTHR43163">
    <property type="entry name" value="DIPEPTIDE TRANSPORT SYSTEM PERMEASE PROTEIN DPPB-RELATED"/>
    <property type="match status" value="1"/>
</dbReference>
<dbReference type="CDD" id="cd06261">
    <property type="entry name" value="TM_PBP2"/>
    <property type="match status" value="2"/>
</dbReference>
<feature type="transmembrane region" description="Helical" evidence="8">
    <location>
        <begin position="886"/>
        <end position="907"/>
    </location>
</feature>
<dbReference type="InterPro" id="IPR001926">
    <property type="entry name" value="TrpB-like_PALP"/>
</dbReference>
<dbReference type="Gene3D" id="3.90.76.10">
    <property type="entry name" value="Dipeptide-binding Protein, Domain 1"/>
    <property type="match status" value="1"/>
</dbReference>
<dbReference type="Pfam" id="PF00291">
    <property type="entry name" value="PALP"/>
    <property type="match status" value="1"/>
</dbReference>
<keyword evidence="6 8" id="KW-1133">Transmembrane helix</keyword>
<dbReference type="GO" id="GO:0005886">
    <property type="term" value="C:plasma membrane"/>
    <property type="evidence" value="ECO:0007669"/>
    <property type="project" value="UniProtKB-SubCell"/>
</dbReference>
<dbReference type="Pfam" id="PF01546">
    <property type="entry name" value="Peptidase_M20"/>
    <property type="match status" value="1"/>
</dbReference>
<feature type="domain" description="ABC transmembrane type-1" evidence="9">
    <location>
        <begin position="506"/>
        <end position="697"/>
    </location>
</feature>
<dbReference type="SUPFAM" id="SSF53187">
    <property type="entry name" value="Zn-dependent exopeptidases"/>
    <property type="match status" value="1"/>
</dbReference>
<feature type="transmembrane region" description="Helical" evidence="8">
    <location>
        <begin position="545"/>
        <end position="565"/>
    </location>
</feature>
<comment type="caution">
    <text evidence="10">The sequence shown here is derived from an EMBL/GenBank/DDBJ whole genome shotgun (WGS) entry which is preliminary data.</text>
</comment>
<dbReference type="InterPro" id="IPR036291">
    <property type="entry name" value="NAD(P)-bd_dom_sf"/>
</dbReference>
<feature type="transmembrane region" description="Helical" evidence="8">
    <location>
        <begin position="508"/>
        <end position="533"/>
    </location>
</feature>
<dbReference type="Gene3D" id="3.40.50.720">
    <property type="entry name" value="NAD(P)-binding Rossmann-like Domain"/>
    <property type="match status" value="1"/>
</dbReference>
<protein>
    <submittedName>
        <fullName evidence="10">Glutathione transport system permease protein gsiC</fullName>
    </submittedName>
</protein>
<keyword evidence="3" id="KW-0813">Transport</keyword>
<proteinExistence type="inferred from homology"/>
<comment type="subcellular location">
    <subcellularLocation>
        <location evidence="1">Cell membrane</location>
        <topology evidence="1">Multi-pass membrane protein</topology>
    </subcellularLocation>
</comment>